<organism evidence="1">
    <name type="scientific">Anguilla anguilla</name>
    <name type="common">European freshwater eel</name>
    <name type="synonym">Muraena anguilla</name>
    <dbReference type="NCBI Taxonomy" id="7936"/>
    <lineage>
        <taxon>Eukaryota</taxon>
        <taxon>Metazoa</taxon>
        <taxon>Chordata</taxon>
        <taxon>Craniata</taxon>
        <taxon>Vertebrata</taxon>
        <taxon>Euteleostomi</taxon>
        <taxon>Actinopterygii</taxon>
        <taxon>Neopterygii</taxon>
        <taxon>Teleostei</taxon>
        <taxon>Anguilliformes</taxon>
        <taxon>Anguillidae</taxon>
        <taxon>Anguilla</taxon>
    </lineage>
</organism>
<name>A0A0E9T371_ANGAN</name>
<dbReference type="EMBL" id="GBXM01060511">
    <property type="protein sequence ID" value="JAH48066.1"/>
    <property type="molecule type" value="Transcribed_RNA"/>
</dbReference>
<sequence length="26" mass="2865">MSQSCLSSQRRPSVFVYAVTDALMTS</sequence>
<reference evidence="1" key="2">
    <citation type="journal article" date="2015" name="Fish Shellfish Immunol.">
        <title>Early steps in the European eel (Anguilla anguilla)-Vibrio vulnificus interaction in the gills: Role of the RtxA13 toxin.</title>
        <authorList>
            <person name="Callol A."/>
            <person name="Pajuelo D."/>
            <person name="Ebbesson L."/>
            <person name="Teles M."/>
            <person name="MacKenzie S."/>
            <person name="Amaro C."/>
        </authorList>
    </citation>
    <scope>NUCLEOTIDE SEQUENCE</scope>
</reference>
<proteinExistence type="predicted"/>
<protein>
    <submittedName>
        <fullName evidence="1">Uncharacterized protein</fullName>
    </submittedName>
</protein>
<reference evidence="1" key="1">
    <citation type="submission" date="2014-11" db="EMBL/GenBank/DDBJ databases">
        <authorList>
            <person name="Amaro Gonzalez C."/>
        </authorList>
    </citation>
    <scope>NUCLEOTIDE SEQUENCE</scope>
</reference>
<accession>A0A0E9T371</accession>
<evidence type="ECO:0000313" key="1">
    <source>
        <dbReference type="EMBL" id="JAH48066.1"/>
    </source>
</evidence>
<dbReference type="AlphaFoldDB" id="A0A0E9T371"/>